<dbReference type="PANTHER" id="PTHR21771">
    <property type="entry name" value="MITOCHONDRIA-EATING PROTEIN-RELATED"/>
    <property type="match status" value="1"/>
</dbReference>
<dbReference type="Pfam" id="PF16026">
    <property type="entry name" value="MIEAP"/>
    <property type="match status" value="1"/>
</dbReference>
<name>A0A2B4RM60_STYPI</name>
<organism evidence="15 16">
    <name type="scientific">Stylophora pistillata</name>
    <name type="common">Smooth cauliflower coral</name>
    <dbReference type="NCBI Taxonomy" id="50429"/>
    <lineage>
        <taxon>Eukaryota</taxon>
        <taxon>Metazoa</taxon>
        <taxon>Cnidaria</taxon>
        <taxon>Anthozoa</taxon>
        <taxon>Hexacorallia</taxon>
        <taxon>Scleractinia</taxon>
        <taxon>Astrocoeniina</taxon>
        <taxon>Pocilloporidae</taxon>
        <taxon>Stylophora</taxon>
    </lineage>
</organism>
<comment type="subcellular location">
    <subcellularLocation>
        <location evidence="3">Cytoplasm</location>
    </subcellularLocation>
    <subcellularLocation>
        <location evidence="2">Mitochondrion matrix</location>
    </subcellularLocation>
    <subcellularLocation>
        <location evidence="1">Mitochondrion outer membrane</location>
    </subcellularLocation>
</comment>
<evidence type="ECO:0000256" key="4">
    <source>
        <dbReference type="ARBA" id="ARBA00008233"/>
    </source>
</evidence>
<dbReference type="GO" id="GO:0035695">
    <property type="term" value="P:mitophagy by internal vacuole formation"/>
    <property type="evidence" value="ECO:0007669"/>
    <property type="project" value="TreeGrafter"/>
</dbReference>
<dbReference type="GO" id="GO:0008289">
    <property type="term" value="F:lipid binding"/>
    <property type="evidence" value="ECO:0007669"/>
    <property type="project" value="UniProtKB-KW"/>
</dbReference>
<dbReference type="GO" id="GO:0035694">
    <property type="term" value="P:mitochondrial protein catabolic process"/>
    <property type="evidence" value="ECO:0007669"/>
    <property type="project" value="InterPro"/>
</dbReference>
<dbReference type="AlphaFoldDB" id="A0A2B4RM60"/>
<keyword evidence="7" id="KW-1000">Mitochondrion outer membrane</keyword>
<dbReference type="InterPro" id="IPR026169">
    <property type="entry name" value="MIEAP"/>
</dbReference>
<sequence length="369" mass="42970">MTDNVGQEDSERLKKMEGEFRATILERDEELKELKQSFHDMKEKAKSIISARNEELNQLKCRQNEQKEKFKALWESKDQELRELTMRLAHLSENLMKKDQRKVENTVAANRPSEVENDFKEFFDNERMDAIDKMQQVYGSEEESDIGISYPRLACIILEAAYEQTIEVKESALHVFKEIINIMIEEAPEQGQKYLSVEKNKQLSYRVNFKMPTCRQEMKYPTEVVDALVLSLKETAHLCSLESLEKGVRKKIMDKWVSWLTEEKSCKFSFSHRMLFQLKDYIQACIRITWRMIIQVPPMQLEYKSTTLKNLHKKVGYHNVPEVCSRPPSNGQASVVDEIACYLWPALLDGGGRIIQAGEVLCKVEAQAK</sequence>
<keyword evidence="6" id="KW-0963">Cytoplasm</keyword>
<evidence type="ECO:0000256" key="8">
    <source>
        <dbReference type="ARBA" id="ARBA00023054"/>
    </source>
</evidence>
<dbReference type="GO" id="GO:0005741">
    <property type="term" value="C:mitochondrial outer membrane"/>
    <property type="evidence" value="ECO:0007669"/>
    <property type="project" value="UniProtKB-SubCell"/>
</dbReference>
<evidence type="ECO:0000313" key="16">
    <source>
        <dbReference type="Proteomes" id="UP000225706"/>
    </source>
</evidence>
<feature type="coiled-coil region" evidence="13">
    <location>
        <begin position="49"/>
        <end position="101"/>
    </location>
</feature>
<evidence type="ECO:0000256" key="1">
    <source>
        <dbReference type="ARBA" id="ARBA00004294"/>
    </source>
</evidence>
<dbReference type="PANTHER" id="PTHR21771:SF1">
    <property type="entry name" value="MITOCHONDRIA-EATING PROTEIN"/>
    <property type="match status" value="1"/>
</dbReference>
<keyword evidence="9" id="KW-0446">Lipid-binding</keyword>
<accession>A0A2B4RM60</accession>
<evidence type="ECO:0000256" key="2">
    <source>
        <dbReference type="ARBA" id="ARBA00004305"/>
    </source>
</evidence>
<dbReference type="Proteomes" id="UP000225706">
    <property type="component" value="Unassembled WGS sequence"/>
</dbReference>
<protein>
    <recommendedName>
        <fullName evidence="5">Mitochondria-eating protein</fullName>
    </recommendedName>
    <alternativeName>
        <fullName evidence="12">Spermatogenesis-associated protein 18</fullName>
    </alternativeName>
</protein>
<dbReference type="OrthoDB" id="5966559at2759"/>
<comment type="similarity">
    <text evidence="4">Belongs to the MIEAP family.</text>
</comment>
<dbReference type="GO" id="GO:0005759">
    <property type="term" value="C:mitochondrial matrix"/>
    <property type="evidence" value="ECO:0007669"/>
    <property type="project" value="UniProtKB-SubCell"/>
</dbReference>
<proteinExistence type="inferred from homology"/>
<evidence type="ECO:0000256" key="12">
    <source>
        <dbReference type="ARBA" id="ARBA00032687"/>
    </source>
</evidence>
<reference evidence="16" key="1">
    <citation type="journal article" date="2017" name="bioRxiv">
        <title>Comparative analysis of the genomes of Stylophora pistillata and Acropora digitifera provides evidence for extensive differences between species of corals.</title>
        <authorList>
            <person name="Voolstra C.R."/>
            <person name="Li Y."/>
            <person name="Liew Y.J."/>
            <person name="Baumgarten S."/>
            <person name="Zoccola D."/>
            <person name="Flot J.-F."/>
            <person name="Tambutte S."/>
            <person name="Allemand D."/>
            <person name="Aranda M."/>
        </authorList>
    </citation>
    <scope>NUCLEOTIDE SEQUENCE [LARGE SCALE GENOMIC DNA]</scope>
</reference>
<evidence type="ECO:0000313" key="15">
    <source>
        <dbReference type="EMBL" id="PFX17913.1"/>
    </source>
</evidence>
<evidence type="ECO:0000256" key="5">
    <source>
        <dbReference type="ARBA" id="ARBA00019863"/>
    </source>
</evidence>
<gene>
    <name evidence="15" type="ORF">AWC38_SpisGene17741</name>
</gene>
<dbReference type="InterPro" id="IPR031981">
    <property type="entry name" value="MIEAP_C"/>
</dbReference>
<keyword evidence="11" id="KW-0472">Membrane</keyword>
<evidence type="ECO:0000256" key="9">
    <source>
        <dbReference type="ARBA" id="ARBA00023121"/>
    </source>
</evidence>
<comment type="caution">
    <text evidence="15">The sequence shown here is derived from an EMBL/GenBank/DDBJ whole genome shotgun (WGS) entry which is preliminary data.</text>
</comment>
<evidence type="ECO:0000256" key="6">
    <source>
        <dbReference type="ARBA" id="ARBA00022490"/>
    </source>
</evidence>
<feature type="domain" description="Mitochondria-eating protein C-terminal" evidence="14">
    <location>
        <begin position="111"/>
        <end position="361"/>
    </location>
</feature>
<keyword evidence="16" id="KW-1185">Reference proteome</keyword>
<evidence type="ECO:0000256" key="11">
    <source>
        <dbReference type="ARBA" id="ARBA00023136"/>
    </source>
</evidence>
<evidence type="ECO:0000256" key="3">
    <source>
        <dbReference type="ARBA" id="ARBA00004496"/>
    </source>
</evidence>
<evidence type="ECO:0000256" key="10">
    <source>
        <dbReference type="ARBA" id="ARBA00023128"/>
    </source>
</evidence>
<dbReference type="EMBL" id="LSMT01000442">
    <property type="protein sequence ID" value="PFX17913.1"/>
    <property type="molecule type" value="Genomic_DNA"/>
</dbReference>
<keyword evidence="8 13" id="KW-0175">Coiled coil</keyword>
<evidence type="ECO:0000256" key="13">
    <source>
        <dbReference type="SAM" id="Coils"/>
    </source>
</evidence>
<evidence type="ECO:0000256" key="7">
    <source>
        <dbReference type="ARBA" id="ARBA00022787"/>
    </source>
</evidence>
<keyword evidence="10" id="KW-0496">Mitochondrion</keyword>
<evidence type="ECO:0000259" key="14">
    <source>
        <dbReference type="Pfam" id="PF16026"/>
    </source>
</evidence>